<evidence type="ECO:0000256" key="2">
    <source>
        <dbReference type="SAM" id="MobiDB-lite"/>
    </source>
</evidence>
<name>A0A1R0GVF9_9FUNG</name>
<dbReference type="EMBL" id="LSSL01003026">
    <property type="protein sequence ID" value="OLY80882.1"/>
    <property type="molecule type" value="Genomic_DNA"/>
</dbReference>
<evidence type="ECO:0000313" key="5">
    <source>
        <dbReference type="EMBL" id="OLY80882.1"/>
    </source>
</evidence>
<comment type="caution">
    <text evidence="5">The sequence shown here is derived from an EMBL/GenBank/DDBJ whole genome shotgun (WGS) entry which is preliminary data.</text>
</comment>
<feature type="compositionally biased region" description="Polar residues" evidence="2">
    <location>
        <begin position="212"/>
        <end position="224"/>
    </location>
</feature>
<dbReference type="SUPFAM" id="SSF49599">
    <property type="entry name" value="TRAF domain-like"/>
    <property type="match status" value="1"/>
</dbReference>
<evidence type="ECO:0000313" key="6">
    <source>
        <dbReference type="Proteomes" id="UP000187455"/>
    </source>
</evidence>
<dbReference type="PANTHER" id="PTHR46236">
    <property type="entry name" value="TRAF-LIKE SUPERFAMILY PROTEIN"/>
    <property type="match status" value="1"/>
</dbReference>
<dbReference type="OrthoDB" id="289038at2759"/>
<dbReference type="InterPro" id="IPR002083">
    <property type="entry name" value="MATH/TRAF_dom"/>
</dbReference>
<dbReference type="STRING" id="133383.A0A1R0GVF9"/>
<dbReference type="Gene3D" id="2.60.210.10">
    <property type="entry name" value="Apoptosis, Tumor Necrosis Factor Receptor Associated Protein 2, Chain A"/>
    <property type="match status" value="1"/>
</dbReference>
<dbReference type="InterPro" id="IPR050804">
    <property type="entry name" value="MCC"/>
</dbReference>
<keyword evidence="6" id="KW-1185">Reference proteome</keyword>
<evidence type="ECO:0000259" key="3">
    <source>
        <dbReference type="PROSITE" id="PS50144"/>
    </source>
</evidence>
<dbReference type="EMBL" id="LSSL01003887">
    <property type="protein sequence ID" value="OLY80003.1"/>
    <property type="molecule type" value="Genomic_DNA"/>
</dbReference>
<sequence>MSSNKPTSANPNVQFSDPVEYQRYIDRLRQLSEVRRMADLEQRALQDAYRTYPPINLSMQNNPSHPSYIQSYPLNQDYVGSIRDNLDSRSKLPEDHNSATQSLYQNPQASFVTKSEFQNLQGSVNQLVELISSQLSLQNQGSNSQSLPHNIYPSLIPNPNLAVNNNLFSSSSPQSQQALLSGLLKNNDKNDLESPIGKNIFTNSFPNPPTSNLPGIQTKNSRSRPPTAIPEDLINNPNAVPQVFINPNPASVANDNSKPEDLEEDSRISVFDEVKYSDSHMEDIVAEFKAFHWKIQNWDSLEKRVVSDTFSCGGHTWRVLLRPFGSSHAEIVSLFLEYANAKEAPDGWQAIAQFVLSIANSTDPTVNTQGSAFHCFNKNDPNWGFTRFMKLSELINPSFGEERPIIENGECVISAFVKVIKNPTGMPSR</sequence>
<reference evidence="5 6" key="1">
    <citation type="journal article" date="2016" name="Mol. Biol. Evol.">
        <title>Genome-Wide Survey of Gut Fungi (Harpellales) Reveals the First Horizontally Transferred Ubiquitin Gene from a Mosquito Host.</title>
        <authorList>
            <person name="Wang Y."/>
            <person name="White M.M."/>
            <person name="Kvist S."/>
            <person name="Moncalvo J.M."/>
        </authorList>
    </citation>
    <scope>NUCLEOTIDE SEQUENCE [LARGE SCALE GENOMIC DNA]</scope>
    <source>
        <strain evidence="5 6">ALG-7-W6</strain>
    </source>
</reference>
<dbReference type="AlphaFoldDB" id="A0A1R0GVF9"/>
<keyword evidence="5" id="KW-0378">Hydrolase</keyword>
<dbReference type="PROSITE" id="PS50144">
    <property type="entry name" value="MATH"/>
    <property type="match status" value="1"/>
</dbReference>
<dbReference type="PANTHER" id="PTHR46236:SF35">
    <property type="entry name" value="MATH DOMAIN-CONTAINING PROTEIN"/>
    <property type="match status" value="1"/>
</dbReference>
<protein>
    <submittedName>
        <fullName evidence="5">Ubiquitin carboxyl-terminal hydrolase 21</fullName>
    </submittedName>
</protein>
<reference evidence="5" key="2">
    <citation type="submission" date="2017-01" db="EMBL/GenBank/DDBJ databases">
        <authorList>
            <person name="Mah S.A."/>
            <person name="Swanson W.J."/>
            <person name="Moy G.W."/>
            <person name="Vacquier V.D."/>
        </authorList>
    </citation>
    <scope>NUCLEOTIDE SEQUENCE</scope>
    <source>
        <strain evidence="5">ALG-7-W6</strain>
    </source>
</reference>
<dbReference type="Pfam" id="PF22486">
    <property type="entry name" value="MATH_2"/>
    <property type="match status" value="1"/>
</dbReference>
<evidence type="ECO:0000256" key="1">
    <source>
        <dbReference type="ARBA" id="ARBA00023054"/>
    </source>
</evidence>
<feature type="domain" description="MATH" evidence="3">
    <location>
        <begin position="288"/>
        <end position="417"/>
    </location>
</feature>
<gene>
    <name evidence="5" type="ORF">AYI68_g5014</name>
    <name evidence="4" type="ORF">AYI68_g5914</name>
</gene>
<proteinExistence type="predicted"/>
<keyword evidence="1" id="KW-0175">Coiled coil</keyword>
<organism evidence="5 6">
    <name type="scientific">Smittium mucronatum</name>
    <dbReference type="NCBI Taxonomy" id="133383"/>
    <lineage>
        <taxon>Eukaryota</taxon>
        <taxon>Fungi</taxon>
        <taxon>Fungi incertae sedis</taxon>
        <taxon>Zoopagomycota</taxon>
        <taxon>Kickxellomycotina</taxon>
        <taxon>Harpellomycetes</taxon>
        <taxon>Harpellales</taxon>
        <taxon>Legeriomycetaceae</taxon>
        <taxon>Smittium</taxon>
    </lineage>
</organism>
<feature type="region of interest" description="Disordered" evidence="2">
    <location>
        <begin position="200"/>
        <end position="265"/>
    </location>
</feature>
<accession>A0A1R0GVF9</accession>
<dbReference type="Proteomes" id="UP000187455">
    <property type="component" value="Unassembled WGS sequence"/>
</dbReference>
<dbReference type="SMART" id="SM00061">
    <property type="entry name" value="MATH"/>
    <property type="match status" value="1"/>
</dbReference>
<evidence type="ECO:0000313" key="4">
    <source>
        <dbReference type="EMBL" id="OLY80003.1"/>
    </source>
</evidence>
<dbReference type="InterPro" id="IPR008974">
    <property type="entry name" value="TRAF-like"/>
</dbReference>
<dbReference type="GO" id="GO:0016787">
    <property type="term" value="F:hydrolase activity"/>
    <property type="evidence" value="ECO:0007669"/>
    <property type="project" value="UniProtKB-KW"/>
</dbReference>